<reference evidence="2 3" key="1">
    <citation type="submission" date="2014-04" db="EMBL/GenBank/DDBJ databases">
        <authorList>
            <consortium name="DOE Joint Genome Institute"/>
            <person name="Kuo A."/>
            <person name="Gay G."/>
            <person name="Dore J."/>
            <person name="Kohler A."/>
            <person name="Nagy L.G."/>
            <person name="Floudas D."/>
            <person name="Copeland A."/>
            <person name="Barry K.W."/>
            <person name="Cichocki N."/>
            <person name="Veneault-Fourrey C."/>
            <person name="LaButti K."/>
            <person name="Lindquist E.A."/>
            <person name="Lipzen A."/>
            <person name="Lundell T."/>
            <person name="Morin E."/>
            <person name="Murat C."/>
            <person name="Sun H."/>
            <person name="Tunlid A."/>
            <person name="Henrissat B."/>
            <person name="Grigoriev I.V."/>
            <person name="Hibbett D.S."/>
            <person name="Martin F."/>
            <person name="Nordberg H.P."/>
            <person name="Cantor M.N."/>
            <person name="Hua S.X."/>
        </authorList>
    </citation>
    <scope>NUCLEOTIDE SEQUENCE [LARGE SCALE GENOMIC DNA]</scope>
    <source>
        <strain evidence="3">h7</strain>
    </source>
</reference>
<dbReference type="OrthoDB" id="3363652at2759"/>
<organism evidence="2 3">
    <name type="scientific">Hebeloma cylindrosporum</name>
    <dbReference type="NCBI Taxonomy" id="76867"/>
    <lineage>
        <taxon>Eukaryota</taxon>
        <taxon>Fungi</taxon>
        <taxon>Dikarya</taxon>
        <taxon>Basidiomycota</taxon>
        <taxon>Agaricomycotina</taxon>
        <taxon>Agaricomycetes</taxon>
        <taxon>Agaricomycetidae</taxon>
        <taxon>Agaricales</taxon>
        <taxon>Agaricineae</taxon>
        <taxon>Hymenogastraceae</taxon>
        <taxon>Hebeloma</taxon>
    </lineage>
</organism>
<dbReference type="Pfam" id="PF00078">
    <property type="entry name" value="RVT_1"/>
    <property type="match status" value="1"/>
</dbReference>
<dbReference type="Proteomes" id="UP000053424">
    <property type="component" value="Unassembled WGS sequence"/>
</dbReference>
<proteinExistence type="predicted"/>
<gene>
    <name evidence="2" type="ORF">M413DRAFT_47671</name>
</gene>
<dbReference type="Gene3D" id="3.10.10.10">
    <property type="entry name" value="HIV Type 1 Reverse Transcriptase, subunit A, domain 1"/>
    <property type="match status" value="1"/>
</dbReference>
<keyword evidence="3" id="KW-1185">Reference proteome</keyword>
<feature type="non-terminal residue" evidence="2">
    <location>
        <position position="181"/>
    </location>
</feature>
<feature type="domain" description="Reverse transcriptase" evidence="1">
    <location>
        <begin position="1"/>
        <end position="127"/>
    </location>
</feature>
<sequence length="181" mass="20239">RLSGHRWVSGFDFASGFYAIEVAPESRPYTAFYVEGRGYFWYKRMPFGLTGAPSTFASLTGKHMHGLLADETMELFVDDGGTAADTFDEMMDKLTRIFTRVRERDLSLSASKSEFFMTEMVFAGATVGPKGVQPDLKKLTAIVNWKIPENAAALAGFLGLTGWFRDLIPAYARKEKPLRDL</sequence>
<evidence type="ECO:0000313" key="3">
    <source>
        <dbReference type="Proteomes" id="UP000053424"/>
    </source>
</evidence>
<name>A0A0C3BTK9_HEBCY</name>
<accession>A0A0C3BTK9</accession>
<evidence type="ECO:0000259" key="1">
    <source>
        <dbReference type="PROSITE" id="PS50878"/>
    </source>
</evidence>
<dbReference type="InterPro" id="IPR000477">
    <property type="entry name" value="RT_dom"/>
</dbReference>
<reference evidence="3" key="2">
    <citation type="submission" date="2015-01" db="EMBL/GenBank/DDBJ databases">
        <title>Evolutionary Origins and Diversification of the Mycorrhizal Mutualists.</title>
        <authorList>
            <consortium name="DOE Joint Genome Institute"/>
            <consortium name="Mycorrhizal Genomics Consortium"/>
            <person name="Kohler A."/>
            <person name="Kuo A."/>
            <person name="Nagy L.G."/>
            <person name="Floudas D."/>
            <person name="Copeland A."/>
            <person name="Barry K.W."/>
            <person name="Cichocki N."/>
            <person name="Veneault-Fourrey C."/>
            <person name="LaButti K."/>
            <person name="Lindquist E.A."/>
            <person name="Lipzen A."/>
            <person name="Lundell T."/>
            <person name="Morin E."/>
            <person name="Murat C."/>
            <person name="Riley R."/>
            <person name="Ohm R."/>
            <person name="Sun H."/>
            <person name="Tunlid A."/>
            <person name="Henrissat B."/>
            <person name="Grigoriev I.V."/>
            <person name="Hibbett D.S."/>
            <person name="Martin F."/>
        </authorList>
    </citation>
    <scope>NUCLEOTIDE SEQUENCE [LARGE SCALE GENOMIC DNA]</scope>
    <source>
        <strain evidence="3">h7</strain>
    </source>
</reference>
<dbReference type="InterPro" id="IPR043128">
    <property type="entry name" value="Rev_trsase/Diguanyl_cyclase"/>
</dbReference>
<dbReference type="HOGENOM" id="CLU_128007_0_0_1"/>
<feature type="non-terminal residue" evidence="2">
    <location>
        <position position="1"/>
    </location>
</feature>
<dbReference type="EMBL" id="KN831821">
    <property type="protein sequence ID" value="KIM35429.1"/>
    <property type="molecule type" value="Genomic_DNA"/>
</dbReference>
<dbReference type="InterPro" id="IPR043502">
    <property type="entry name" value="DNA/RNA_pol_sf"/>
</dbReference>
<dbReference type="AlphaFoldDB" id="A0A0C3BTK9"/>
<dbReference type="PROSITE" id="PS50878">
    <property type="entry name" value="RT_POL"/>
    <property type="match status" value="1"/>
</dbReference>
<dbReference type="Gene3D" id="3.30.70.270">
    <property type="match status" value="2"/>
</dbReference>
<dbReference type="SUPFAM" id="SSF56672">
    <property type="entry name" value="DNA/RNA polymerases"/>
    <property type="match status" value="1"/>
</dbReference>
<dbReference type="InterPro" id="IPR051320">
    <property type="entry name" value="Viral_Replic_Matur_Polypro"/>
</dbReference>
<dbReference type="PANTHER" id="PTHR33064:SF37">
    <property type="entry name" value="RIBONUCLEASE H"/>
    <property type="match status" value="1"/>
</dbReference>
<evidence type="ECO:0000313" key="2">
    <source>
        <dbReference type="EMBL" id="KIM35429.1"/>
    </source>
</evidence>
<dbReference type="PANTHER" id="PTHR33064">
    <property type="entry name" value="POL PROTEIN"/>
    <property type="match status" value="1"/>
</dbReference>
<protein>
    <recommendedName>
        <fullName evidence="1">Reverse transcriptase domain-containing protein</fullName>
    </recommendedName>
</protein>
<dbReference type="STRING" id="686832.A0A0C3BTK9"/>
<dbReference type="CDD" id="cd01647">
    <property type="entry name" value="RT_LTR"/>
    <property type="match status" value="1"/>
</dbReference>